<feature type="compositionally biased region" description="Low complexity" evidence="4">
    <location>
        <begin position="1"/>
        <end position="20"/>
    </location>
</feature>
<dbReference type="SUPFAM" id="SSF52540">
    <property type="entry name" value="P-loop containing nucleoside triphosphate hydrolases"/>
    <property type="match status" value="1"/>
</dbReference>
<organism evidence="6 7">
    <name type="scientific">Actinomadura rubrisoli</name>
    <dbReference type="NCBI Taxonomy" id="2530368"/>
    <lineage>
        <taxon>Bacteria</taxon>
        <taxon>Bacillati</taxon>
        <taxon>Actinomycetota</taxon>
        <taxon>Actinomycetes</taxon>
        <taxon>Streptosporangiales</taxon>
        <taxon>Thermomonosporaceae</taxon>
        <taxon>Actinomadura</taxon>
    </lineage>
</organism>
<name>A0A4R5A558_9ACTN</name>
<reference evidence="6 7" key="1">
    <citation type="submission" date="2019-03" db="EMBL/GenBank/DDBJ databases">
        <title>Draft genome sequences of novel Actinobacteria.</title>
        <authorList>
            <person name="Sahin N."/>
            <person name="Ay H."/>
            <person name="Saygin H."/>
        </authorList>
    </citation>
    <scope>NUCLEOTIDE SEQUENCE [LARGE SCALE GENOMIC DNA]</scope>
    <source>
        <strain evidence="6 7">H3C3</strain>
    </source>
</reference>
<dbReference type="InterPro" id="IPR027417">
    <property type="entry name" value="P-loop_NTPase"/>
</dbReference>
<evidence type="ECO:0000256" key="3">
    <source>
        <dbReference type="ARBA" id="ARBA00022840"/>
    </source>
</evidence>
<sequence length="276" mass="28953">MSGAHSARSLSSRNLSSRTARTARDLPTRDLSARDLSARGLSLRADGVTLGYGSGRAVVSGLDLDVASGEVLVVLGPSGCGKSTLLRAFAGLLPVSSGRVLADGVPVTGTSADRALMFQDDALLPWRTARRNVELALSLRGVRRAERRATAARWLERVGLGDAAGRLPRELSGGMRQRVQLARTLAAGPRAILMDEPFGALDAQTRATMQRLLLDVLADAPATVVFVTHDVDEALLLGHRVVVLGAAGVAAEFPVPASRDRVLAALGARTEAREAV</sequence>
<comment type="caution">
    <text evidence="6">The sequence shown here is derived from an EMBL/GenBank/DDBJ whole genome shotgun (WGS) entry which is preliminary data.</text>
</comment>
<dbReference type="GO" id="GO:0005524">
    <property type="term" value="F:ATP binding"/>
    <property type="evidence" value="ECO:0007669"/>
    <property type="project" value="UniProtKB-KW"/>
</dbReference>
<evidence type="ECO:0000259" key="5">
    <source>
        <dbReference type="PROSITE" id="PS50893"/>
    </source>
</evidence>
<keyword evidence="2" id="KW-0547">Nucleotide-binding</keyword>
<dbReference type="GO" id="GO:0016887">
    <property type="term" value="F:ATP hydrolysis activity"/>
    <property type="evidence" value="ECO:0007669"/>
    <property type="project" value="InterPro"/>
</dbReference>
<dbReference type="CDD" id="cd03293">
    <property type="entry name" value="ABC_NrtD_SsuB_transporters"/>
    <property type="match status" value="1"/>
</dbReference>
<dbReference type="InterPro" id="IPR050166">
    <property type="entry name" value="ABC_transporter_ATP-bind"/>
</dbReference>
<dbReference type="SMART" id="SM00382">
    <property type="entry name" value="AAA"/>
    <property type="match status" value="1"/>
</dbReference>
<feature type="domain" description="ABC transporter" evidence="5">
    <location>
        <begin position="43"/>
        <end position="271"/>
    </location>
</feature>
<evidence type="ECO:0000256" key="4">
    <source>
        <dbReference type="SAM" id="MobiDB-lite"/>
    </source>
</evidence>
<evidence type="ECO:0000256" key="1">
    <source>
        <dbReference type="ARBA" id="ARBA00022448"/>
    </source>
</evidence>
<dbReference type="PANTHER" id="PTHR42788:SF13">
    <property type="entry name" value="ALIPHATIC SULFONATES IMPORT ATP-BINDING PROTEIN SSUB"/>
    <property type="match status" value="1"/>
</dbReference>
<dbReference type="AlphaFoldDB" id="A0A4R5A558"/>
<dbReference type="InterPro" id="IPR003593">
    <property type="entry name" value="AAA+_ATPase"/>
</dbReference>
<evidence type="ECO:0000256" key="2">
    <source>
        <dbReference type="ARBA" id="ARBA00022741"/>
    </source>
</evidence>
<protein>
    <submittedName>
        <fullName evidence="6">ABC transporter ATP-binding protein</fullName>
    </submittedName>
</protein>
<dbReference type="EMBL" id="SMKU01000368">
    <property type="protein sequence ID" value="TDD67061.1"/>
    <property type="molecule type" value="Genomic_DNA"/>
</dbReference>
<dbReference type="Proteomes" id="UP000294513">
    <property type="component" value="Unassembled WGS sequence"/>
</dbReference>
<dbReference type="Gene3D" id="3.40.50.300">
    <property type="entry name" value="P-loop containing nucleotide triphosphate hydrolases"/>
    <property type="match status" value="1"/>
</dbReference>
<keyword evidence="1" id="KW-0813">Transport</keyword>
<gene>
    <name evidence="6" type="ORF">E1298_39725</name>
</gene>
<dbReference type="PROSITE" id="PS00211">
    <property type="entry name" value="ABC_TRANSPORTER_1"/>
    <property type="match status" value="1"/>
</dbReference>
<dbReference type="Pfam" id="PF00005">
    <property type="entry name" value="ABC_tran"/>
    <property type="match status" value="1"/>
</dbReference>
<feature type="region of interest" description="Disordered" evidence="4">
    <location>
        <begin position="1"/>
        <end position="28"/>
    </location>
</feature>
<evidence type="ECO:0000313" key="6">
    <source>
        <dbReference type="EMBL" id="TDD67061.1"/>
    </source>
</evidence>
<proteinExistence type="predicted"/>
<dbReference type="PANTHER" id="PTHR42788">
    <property type="entry name" value="TAURINE IMPORT ATP-BINDING PROTEIN-RELATED"/>
    <property type="match status" value="1"/>
</dbReference>
<dbReference type="OrthoDB" id="3514167at2"/>
<keyword evidence="7" id="KW-1185">Reference proteome</keyword>
<dbReference type="InterPro" id="IPR003439">
    <property type="entry name" value="ABC_transporter-like_ATP-bd"/>
</dbReference>
<evidence type="ECO:0000313" key="7">
    <source>
        <dbReference type="Proteomes" id="UP000294513"/>
    </source>
</evidence>
<dbReference type="RefSeq" id="WP_131902546.1">
    <property type="nucleotide sequence ID" value="NZ_SMKU01000368.1"/>
</dbReference>
<dbReference type="InterPro" id="IPR017871">
    <property type="entry name" value="ABC_transporter-like_CS"/>
</dbReference>
<dbReference type="PROSITE" id="PS50893">
    <property type="entry name" value="ABC_TRANSPORTER_2"/>
    <property type="match status" value="1"/>
</dbReference>
<keyword evidence="3 6" id="KW-0067">ATP-binding</keyword>
<accession>A0A4R5A558</accession>